<dbReference type="Gene3D" id="3.30.750.24">
    <property type="entry name" value="STAS domain"/>
    <property type="match status" value="1"/>
</dbReference>
<organism evidence="3 4">
    <name type="scientific">Halobacillus campisalis</name>
    <dbReference type="NCBI Taxonomy" id="435909"/>
    <lineage>
        <taxon>Bacteria</taxon>
        <taxon>Bacillati</taxon>
        <taxon>Bacillota</taxon>
        <taxon>Bacilli</taxon>
        <taxon>Bacillales</taxon>
        <taxon>Bacillaceae</taxon>
        <taxon>Halobacillus</taxon>
    </lineage>
</organism>
<dbReference type="PANTHER" id="PTHR33745:SF3">
    <property type="entry name" value="RSBT CO-ANTAGONIST PROTEIN RSBRC"/>
    <property type="match status" value="1"/>
</dbReference>
<dbReference type="InterPro" id="IPR036513">
    <property type="entry name" value="STAS_dom_sf"/>
</dbReference>
<evidence type="ECO:0000256" key="1">
    <source>
        <dbReference type="ARBA" id="ARBA00022553"/>
    </source>
</evidence>
<comment type="caution">
    <text evidence="3">The sequence shown here is derived from an EMBL/GenBank/DDBJ whole genome shotgun (WGS) entry which is preliminary data.</text>
</comment>
<sequence>MKEELNYIGNKIITDSMTLAEQVENFEKDEYVLSLANSSLSREEVLAWRAQMFIFMGEALIEDYESVKNRVIAWTKEVGEKAIESDVPLNETIALMGAYRNILWQTFDKELQENRFAAITVLDVNKLVNPLLDEVIFQFSQLYIRYNNRKYQKAQDKLTELSVPVVPVAERVAVLPVVGEVDEDRAQLIMEMSLQKSSHYQLEYLLIDISGVPKIDARVAHNLLQVVQSLELVGVQTILTGLRPEIARSVVAMGVNFSKVKTRANLKQSLSEIGIGGL</sequence>
<evidence type="ECO:0000313" key="3">
    <source>
        <dbReference type="EMBL" id="MFC7319536.1"/>
    </source>
</evidence>
<dbReference type="SUPFAM" id="SSF52091">
    <property type="entry name" value="SpoIIaa-like"/>
    <property type="match status" value="1"/>
</dbReference>
<evidence type="ECO:0000259" key="2">
    <source>
        <dbReference type="PROSITE" id="PS50801"/>
    </source>
</evidence>
<dbReference type="Pfam" id="PF01740">
    <property type="entry name" value="STAS"/>
    <property type="match status" value="1"/>
</dbReference>
<dbReference type="Proteomes" id="UP001596494">
    <property type="component" value="Unassembled WGS sequence"/>
</dbReference>
<dbReference type="InterPro" id="IPR002645">
    <property type="entry name" value="STAS_dom"/>
</dbReference>
<dbReference type="CDD" id="cd07041">
    <property type="entry name" value="STAS_RsbR_RsbS_like"/>
    <property type="match status" value="1"/>
</dbReference>
<dbReference type="EMBL" id="JBHTBY010000001">
    <property type="protein sequence ID" value="MFC7319536.1"/>
    <property type="molecule type" value="Genomic_DNA"/>
</dbReference>
<name>A0ABW2K036_9BACI</name>
<protein>
    <submittedName>
        <fullName evidence="3">STAS domain-containing protein</fullName>
    </submittedName>
</protein>
<proteinExistence type="predicted"/>
<keyword evidence="1" id="KW-0597">Phosphoprotein</keyword>
<feature type="domain" description="STAS" evidence="2">
    <location>
        <begin position="162"/>
        <end position="273"/>
    </location>
</feature>
<dbReference type="PANTHER" id="PTHR33745">
    <property type="entry name" value="RSBT ANTAGONIST PROTEIN RSBS-RELATED"/>
    <property type="match status" value="1"/>
</dbReference>
<dbReference type="RefSeq" id="WP_289215340.1">
    <property type="nucleotide sequence ID" value="NZ_JAPVRC010000003.1"/>
</dbReference>
<keyword evidence="4" id="KW-1185">Reference proteome</keyword>
<reference evidence="4" key="1">
    <citation type="journal article" date="2019" name="Int. J. Syst. Evol. Microbiol.">
        <title>The Global Catalogue of Microorganisms (GCM) 10K type strain sequencing project: providing services to taxonomists for standard genome sequencing and annotation.</title>
        <authorList>
            <consortium name="The Broad Institute Genomics Platform"/>
            <consortium name="The Broad Institute Genome Sequencing Center for Infectious Disease"/>
            <person name="Wu L."/>
            <person name="Ma J."/>
        </authorList>
    </citation>
    <scope>NUCLEOTIDE SEQUENCE [LARGE SCALE GENOMIC DNA]</scope>
    <source>
        <strain evidence="4">CCUG 73951</strain>
    </source>
</reference>
<dbReference type="InterPro" id="IPR051932">
    <property type="entry name" value="Bact_StressResp_Reg"/>
</dbReference>
<dbReference type="PROSITE" id="PS50801">
    <property type="entry name" value="STAS"/>
    <property type="match status" value="1"/>
</dbReference>
<gene>
    <name evidence="3" type="ORF">ACFQMN_01385</name>
</gene>
<accession>A0ABW2K036</accession>
<evidence type="ECO:0000313" key="4">
    <source>
        <dbReference type="Proteomes" id="UP001596494"/>
    </source>
</evidence>